<protein>
    <submittedName>
        <fullName evidence="1">Uncharacterized protein</fullName>
    </submittedName>
</protein>
<dbReference type="AlphaFoldDB" id="A0A0F8WER0"/>
<dbReference type="SUPFAM" id="SSF51735">
    <property type="entry name" value="NAD(P)-binding Rossmann-fold domains"/>
    <property type="match status" value="1"/>
</dbReference>
<evidence type="ECO:0000313" key="1">
    <source>
        <dbReference type="EMBL" id="KKK46605.1"/>
    </source>
</evidence>
<dbReference type="Gene3D" id="3.90.25.10">
    <property type="entry name" value="UDP-galactose 4-epimerase, domain 1"/>
    <property type="match status" value="1"/>
</dbReference>
<accession>A0A0F8WER0</accession>
<name>A0A0F8WER0_9ZZZZ</name>
<proteinExistence type="predicted"/>
<gene>
    <name evidence="1" type="ORF">LCGC14_3163570</name>
</gene>
<dbReference type="EMBL" id="LAZR01069994">
    <property type="protein sequence ID" value="KKK46605.1"/>
    <property type="molecule type" value="Genomic_DNA"/>
</dbReference>
<dbReference type="InterPro" id="IPR036291">
    <property type="entry name" value="NAD(P)-bd_dom_sf"/>
</dbReference>
<comment type="caution">
    <text evidence="1">The sequence shown here is derived from an EMBL/GenBank/DDBJ whole genome shotgun (WGS) entry which is preliminary data.</text>
</comment>
<reference evidence="1" key="1">
    <citation type="journal article" date="2015" name="Nature">
        <title>Complex archaea that bridge the gap between prokaryotes and eukaryotes.</title>
        <authorList>
            <person name="Spang A."/>
            <person name="Saw J.H."/>
            <person name="Jorgensen S.L."/>
            <person name="Zaremba-Niedzwiedzka K."/>
            <person name="Martijn J."/>
            <person name="Lind A.E."/>
            <person name="van Eijk R."/>
            <person name="Schleper C."/>
            <person name="Guy L."/>
            <person name="Ettema T.J."/>
        </authorList>
    </citation>
    <scope>NUCLEOTIDE SEQUENCE</scope>
</reference>
<dbReference type="Gene3D" id="3.40.50.720">
    <property type="entry name" value="NAD(P)-binding Rossmann-like Domain"/>
    <property type="match status" value="1"/>
</dbReference>
<organism evidence="1">
    <name type="scientific">marine sediment metagenome</name>
    <dbReference type="NCBI Taxonomy" id="412755"/>
    <lineage>
        <taxon>unclassified sequences</taxon>
        <taxon>metagenomes</taxon>
        <taxon>ecological metagenomes</taxon>
    </lineage>
</organism>
<sequence length="172" mass="20220">MSDEVKVISPLAAITFTASVSMLNKFYTDTYGIKLYEPRCCNLFGFDLQYSRLIPNTILKCLEGKNPIVYQFEGQEGARQYLYVGNATYHFILRMDEERTGIENICSKKLWKSSEIIIEILRYFPKMLPQYEESDFVEITEQSMIPNPNFKEFIDFNEGIKRTVDDYRMFMS</sequence>